<feature type="compositionally biased region" description="Acidic residues" evidence="2">
    <location>
        <begin position="106"/>
        <end position="116"/>
    </location>
</feature>
<evidence type="ECO:0000313" key="4">
    <source>
        <dbReference type="EMBL" id="CAL8117399.1"/>
    </source>
</evidence>
<sequence>MEDIAASNSLRAVPLSKFRIPPNRFKAAWNLVVREQLKLLVGHQIRDIQCYACSQYGHYARHCPVPPLPYDDSDESQDGGFMYNGQLDEPEDWEPQQPLPLADLPVFEEENLESSSDEGLGTEPDDLF</sequence>
<dbReference type="EMBL" id="CAXLJM020000054">
    <property type="protein sequence ID" value="CAL8117399.1"/>
    <property type="molecule type" value="Genomic_DNA"/>
</dbReference>
<dbReference type="PROSITE" id="PS50158">
    <property type="entry name" value="ZF_CCHC"/>
    <property type="match status" value="1"/>
</dbReference>
<protein>
    <recommendedName>
        <fullName evidence="3">CCHC-type domain-containing protein</fullName>
    </recommendedName>
</protein>
<dbReference type="InterPro" id="IPR001878">
    <property type="entry name" value="Znf_CCHC"/>
</dbReference>
<gene>
    <name evidence="4" type="ORF">ODALV1_LOCUS17674</name>
</gene>
<feature type="domain" description="CCHC-type" evidence="3">
    <location>
        <begin position="50"/>
        <end position="64"/>
    </location>
</feature>
<dbReference type="InterPro" id="IPR036875">
    <property type="entry name" value="Znf_CCHC_sf"/>
</dbReference>
<name>A0ABP1R1N6_9HEXA</name>
<evidence type="ECO:0000256" key="2">
    <source>
        <dbReference type="SAM" id="MobiDB-lite"/>
    </source>
</evidence>
<keyword evidence="1" id="KW-0862">Zinc</keyword>
<dbReference type="SUPFAM" id="SSF57756">
    <property type="entry name" value="Retrovirus zinc finger-like domains"/>
    <property type="match status" value="1"/>
</dbReference>
<keyword evidence="5" id="KW-1185">Reference proteome</keyword>
<evidence type="ECO:0000313" key="5">
    <source>
        <dbReference type="Proteomes" id="UP001642540"/>
    </source>
</evidence>
<organism evidence="4 5">
    <name type="scientific">Orchesella dallaii</name>
    <dbReference type="NCBI Taxonomy" id="48710"/>
    <lineage>
        <taxon>Eukaryota</taxon>
        <taxon>Metazoa</taxon>
        <taxon>Ecdysozoa</taxon>
        <taxon>Arthropoda</taxon>
        <taxon>Hexapoda</taxon>
        <taxon>Collembola</taxon>
        <taxon>Entomobryomorpha</taxon>
        <taxon>Entomobryoidea</taxon>
        <taxon>Orchesellidae</taxon>
        <taxon>Orchesellinae</taxon>
        <taxon>Orchesella</taxon>
    </lineage>
</organism>
<dbReference type="Pfam" id="PF00098">
    <property type="entry name" value="zf-CCHC"/>
    <property type="match status" value="1"/>
</dbReference>
<keyword evidence="1" id="KW-0479">Metal-binding</keyword>
<reference evidence="4 5" key="1">
    <citation type="submission" date="2024-08" db="EMBL/GenBank/DDBJ databases">
        <authorList>
            <person name="Cucini C."/>
            <person name="Frati F."/>
        </authorList>
    </citation>
    <scope>NUCLEOTIDE SEQUENCE [LARGE SCALE GENOMIC DNA]</scope>
</reference>
<dbReference type="Gene3D" id="4.10.60.10">
    <property type="entry name" value="Zinc finger, CCHC-type"/>
    <property type="match status" value="1"/>
</dbReference>
<evidence type="ECO:0000256" key="1">
    <source>
        <dbReference type="PROSITE-ProRule" id="PRU00047"/>
    </source>
</evidence>
<dbReference type="Proteomes" id="UP001642540">
    <property type="component" value="Unassembled WGS sequence"/>
</dbReference>
<comment type="caution">
    <text evidence="4">The sequence shown here is derived from an EMBL/GenBank/DDBJ whole genome shotgun (WGS) entry which is preliminary data.</text>
</comment>
<accession>A0ABP1R1N6</accession>
<evidence type="ECO:0000259" key="3">
    <source>
        <dbReference type="PROSITE" id="PS50158"/>
    </source>
</evidence>
<keyword evidence="1" id="KW-0863">Zinc-finger</keyword>
<proteinExistence type="predicted"/>
<feature type="region of interest" description="Disordered" evidence="2">
    <location>
        <begin position="65"/>
        <end position="128"/>
    </location>
</feature>